<proteinExistence type="predicted"/>
<evidence type="ECO:0000313" key="1">
    <source>
        <dbReference type="EMBL" id="PWR15182.1"/>
    </source>
</evidence>
<dbReference type="AlphaFoldDB" id="A0A317DLC5"/>
<comment type="caution">
    <text evidence="1">The sequence shown here is derived from an EMBL/GenBank/DDBJ whole genome shotgun (WGS) entry which is preliminary data.</text>
</comment>
<dbReference type="Proteomes" id="UP000246050">
    <property type="component" value="Unassembled WGS sequence"/>
</dbReference>
<gene>
    <name evidence="1" type="ORF">DKT69_12505</name>
</gene>
<reference evidence="1 2" key="1">
    <citation type="submission" date="2018-05" db="EMBL/GenBank/DDBJ databases">
        <title>Micromonosporas from Atacama Desert.</title>
        <authorList>
            <person name="Carro L."/>
            <person name="Golinska P."/>
            <person name="Klenk H.-P."/>
            <person name="Goodfellow M."/>
        </authorList>
    </citation>
    <scope>NUCLEOTIDE SEQUENCE [LARGE SCALE GENOMIC DNA]</scope>
    <source>
        <strain evidence="1 2">4G51</strain>
    </source>
</reference>
<dbReference type="EMBL" id="QGKS01000193">
    <property type="protein sequence ID" value="PWR15182.1"/>
    <property type="molecule type" value="Genomic_DNA"/>
</dbReference>
<name>A0A317DLC5_9ACTN</name>
<protein>
    <submittedName>
        <fullName evidence="1">Uncharacterized protein</fullName>
    </submittedName>
</protein>
<evidence type="ECO:0000313" key="2">
    <source>
        <dbReference type="Proteomes" id="UP000246050"/>
    </source>
</evidence>
<accession>A0A317DLC5</accession>
<organism evidence="1 2">
    <name type="scientific">Micromonospora sicca</name>
    <dbReference type="NCBI Taxonomy" id="2202420"/>
    <lineage>
        <taxon>Bacteria</taxon>
        <taxon>Bacillati</taxon>
        <taxon>Actinomycetota</taxon>
        <taxon>Actinomycetes</taxon>
        <taxon>Micromonosporales</taxon>
        <taxon>Micromonosporaceae</taxon>
        <taxon>Micromonospora</taxon>
    </lineage>
</organism>
<sequence length="63" mass="6448">MVSGEVIPGGISEEGRGSGRSPEVFVLLVVRQRGRPARPMPAGGRQQAGAGPARPALRAALIC</sequence>